<keyword evidence="2" id="KW-1185">Reference proteome</keyword>
<evidence type="ECO:0000313" key="2">
    <source>
        <dbReference type="Proteomes" id="UP001589797"/>
    </source>
</evidence>
<name>A0ABV6FRK9_9BACT</name>
<evidence type="ECO:0000313" key="1">
    <source>
        <dbReference type="EMBL" id="MFC0262506.1"/>
    </source>
</evidence>
<proteinExistence type="predicted"/>
<gene>
    <name evidence="1" type="ORF">ACFFIP_07395</name>
</gene>
<dbReference type="RefSeq" id="WP_382386953.1">
    <property type="nucleotide sequence ID" value="NZ_JBHLWI010000016.1"/>
</dbReference>
<comment type="caution">
    <text evidence="1">The sequence shown here is derived from an EMBL/GenBank/DDBJ whole genome shotgun (WGS) entry which is preliminary data.</text>
</comment>
<reference evidence="1 2" key="1">
    <citation type="submission" date="2024-09" db="EMBL/GenBank/DDBJ databases">
        <authorList>
            <person name="Sun Q."/>
            <person name="Mori K."/>
        </authorList>
    </citation>
    <scope>NUCLEOTIDE SEQUENCE [LARGE SCALE GENOMIC DNA]</scope>
    <source>
        <strain evidence="1 2">CCM 7650</strain>
    </source>
</reference>
<accession>A0ABV6FRK9</accession>
<protein>
    <submittedName>
        <fullName evidence="1">Uncharacterized protein</fullName>
    </submittedName>
</protein>
<dbReference type="Proteomes" id="UP001589797">
    <property type="component" value="Unassembled WGS sequence"/>
</dbReference>
<organism evidence="1 2">
    <name type="scientific">Fontibacter flavus</name>
    <dbReference type="NCBI Taxonomy" id="654838"/>
    <lineage>
        <taxon>Bacteria</taxon>
        <taxon>Pseudomonadati</taxon>
        <taxon>Bacteroidota</taxon>
        <taxon>Cytophagia</taxon>
        <taxon>Cytophagales</taxon>
        <taxon>Cyclobacteriaceae</taxon>
        <taxon>Fontibacter</taxon>
    </lineage>
</organism>
<sequence>MRKKQNHIAIWKQRATLMLVLFFCMLISGAEYLPQHISDQESTKKETSNNSEQSAENQTFLNVAVDAVVPFVTVVGQQVFHLIYETITFEKPGISGQQVSVALNIPFWEILLERIISTNAP</sequence>
<dbReference type="EMBL" id="JBHLWI010000016">
    <property type="protein sequence ID" value="MFC0262506.1"/>
    <property type="molecule type" value="Genomic_DNA"/>
</dbReference>